<keyword evidence="2" id="KW-1185">Reference proteome</keyword>
<gene>
    <name evidence="1" type="ORF">SPELUC_LOCUS4929</name>
</gene>
<dbReference type="EMBL" id="CAJVPW010004702">
    <property type="protein sequence ID" value="CAG8544093.1"/>
    <property type="molecule type" value="Genomic_DNA"/>
</dbReference>
<evidence type="ECO:0000313" key="2">
    <source>
        <dbReference type="Proteomes" id="UP000789366"/>
    </source>
</evidence>
<protein>
    <submittedName>
        <fullName evidence="1">2936_t:CDS:1</fullName>
    </submittedName>
</protein>
<reference evidence="1" key="1">
    <citation type="submission" date="2021-06" db="EMBL/GenBank/DDBJ databases">
        <authorList>
            <person name="Kallberg Y."/>
            <person name="Tangrot J."/>
            <person name="Rosling A."/>
        </authorList>
    </citation>
    <scope>NUCLEOTIDE SEQUENCE</scope>
    <source>
        <strain evidence="1">28 12/20/2015</strain>
    </source>
</reference>
<accession>A0ACA9LSQ2</accession>
<proteinExistence type="predicted"/>
<dbReference type="Proteomes" id="UP000789366">
    <property type="component" value="Unassembled WGS sequence"/>
</dbReference>
<name>A0ACA9LSQ2_9GLOM</name>
<evidence type="ECO:0000313" key="1">
    <source>
        <dbReference type="EMBL" id="CAG8544093.1"/>
    </source>
</evidence>
<organism evidence="1 2">
    <name type="scientific">Cetraspora pellucida</name>
    <dbReference type="NCBI Taxonomy" id="1433469"/>
    <lineage>
        <taxon>Eukaryota</taxon>
        <taxon>Fungi</taxon>
        <taxon>Fungi incertae sedis</taxon>
        <taxon>Mucoromycota</taxon>
        <taxon>Glomeromycotina</taxon>
        <taxon>Glomeromycetes</taxon>
        <taxon>Diversisporales</taxon>
        <taxon>Gigasporaceae</taxon>
        <taxon>Cetraspora</taxon>
    </lineage>
</organism>
<sequence>MNDCIVYRYIACGTVAKDSTFYASLCASIVLENIQVTKKDVQNDLTSKGLNNNAPIADNSAICDSNNDNVEYISACIVAIEDFFQHIIDSIKNNHQLLAGLEYFKKGYEKVESLSDEKLASHLYQQNSTAKTESV</sequence>
<comment type="caution">
    <text evidence="1">The sequence shown here is derived from an EMBL/GenBank/DDBJ whole genome shotgun (WGS) entry which is preliminary data.</text>
</comment>